<dbReference type="NCBIfam" id="TIGR01728">
    <property type="entry name" value="SsuA_fam"/>
    <property type="match status" value="1"/>
</dbReference>
<dbReference type="Pfam" id="PF09084">
    <property type="entry name" value="NMT1"/>
    <property type="match status" value="1"/>
</dbReference>
<organism evidence="6 7">
    <name type="scientific">Ruminiclostridium hungatei</name>
    <name type="common">Clostridium hungatei</name>
    <dbReference type="NCBI Taxonomy" id="48256"/>
    <lineage>
        <taxon>Bacteria</taxon>
        <taxon>Bacillati</taxon>
        <taxon>Bacillota</taxon>
        <taxon>Clostridia</taxon>
        <taxon>Eubacteriales</taxon>
        <taxon>Oscillospiraceae</taxon>
        <taxon>Ruminiclostridium</taxon>
    </lineage>
</organism>
<dbReference type="SUPFAM" id="SSF53850">
    <property type="entry name" value="Periplasmic binding protein-like II"/>
    <property type="match status" value="1"/>
</dbReference>
<dbReference type="PANTHER" id="PTHR30024:SF47">
    <property type="entry name" value="TAURINE-BINDING PERIPLASMIC PROTEIN"/>
    <property type="match status" value="1"/>
</dbReference>
<dbReference type="Proteomes" id="UP000191554">
    <property type="component" value="Unassembled WGS sequence"/>
</dbReference>
<dbReference type="OrthoDB" id="286202at2"/>
<proteinExistence type="inferred from homology"/>
<dbReference type="PANTHER" id="PTHR30024">
    <property type="entry name" value="ALIPHATIC SULFONATES-BINDING PROTEIN-RELATED"/>
    <property type="match status" value="1"/>
</dbReference>
<protein>
    <submittedName>
        <fullName evidence="6">Putative aliphatic sulfonates-binding protein</fullName>
    </submittedName>
</protein>
<dbReference type="AlphaFoldDB" id="A0A1V4SHR5"/>
<comment type="caution">
    <text evidence="6">The sequence shown here is derived from an EMBL/GenBank/DDBJ whole genome shotgun (WGS) entry which is preliminary data.</text>
</comment>
<reference evidence="6 7" key="1">
    <citation type="submission" date="2017-03" db="EMBL/GenBank/DDBJ databases">
        <title>Genome sequence of Clostridium hungatei DSM 14427.</title>
        <authorList>
            <person name="Poehlein A."/>
            <person name="Daniel R."/>
        </authorList>
    </citation>
    <scope>NUCLEOTIDE SEQUENCE [LARGE SCALE GENOMIC DNA]</scope>
    <source>
        <strain evidence="6 7">DSM 14427</strain>
    </source>
</reference>
<evidence type="ECO:0000256" key="1">
    <source>
        <dbReference type="ARBA" id="ARBA00004418"/>
    </source>
</evidence>
<dbReference type="Gene3D" id="3.40.190.10">
    <property type="entry name" value="Periplasmic binding protein-like II"/>
    <property type="match status" value="2"/>
</dbReference>
<evidence type="ECO:0000256" key="4">
    <source>
        <dbReference type="ARBA" id="ARBA00022729"/>
    </source>
</evidence>
<comment type="subcellular location">
    <subcellularLocation>
        <location evidence="1">Periplasm</location>
    </subcellularLocation>
</comment>
<evidence type="ECO:0000256" key="2">
    <source>
        <dbReference type="ARBA" id="ARBA00010742"/>
    </source>
</evidence>
<name>A0A1V4SHR5_RUMHU</name>
<keyword evidence="3" id="KW-0813">Transport</keyword>
<evidence type="ECO:0000313" key="7">
    <source>
        <dbReference type="Proteomes" id="UP000191554"/>
    </source>
</evidence>
<evidence type="ECO:0000259" key="5">
    <source>
        <dbReference type="SMART" id="SM00062"/>
    </source>
</evidence>
<gene>
    <name evidence="6" type="primary">ssuA_4</name>
    <name evidence="6" type="ORF">CLHUN_26890</name>
</gene>
<dbReference type="PROSITE" id="PS51257">
    <property type="entry name" value="PROKAR_LIPOPROTEIN"/>
    <property type="match status" value="1"/>
</dbReference>
<dbReference type="STRING" id="48256.CLHUN_26890"/>
<dbReference type="SMART" id="SM00062">
    <property type="entry name" value="PBPb"/>
    <property type="match status" value="1"/>
</dbReference>
<dbReference type="GO" id="GO:0042597">
    <property type="term" value="C:periplasmic space"/>
    <property type="evidence" value="ECO:0007669"/>
    <property type="project" value="UniProtKB-SubCell"/>
</dbReference>
<dbReference type="EMBL" id="MZGX01000018">
    <property type="protein sequence ID" value="OPX43344.1"/>
    <property type="molecule type" value="Genomic_DNA"/>
</dbReference>
<sequence length="340" mass="36916">MKRIISLVLVTILGIVLFSGCGTNEIVAKDSKVSRQTKETSNSAAKPEVIRIGSIIGTISTIAKEQGFFEEEFNKDGIKVEYQSFTSGPPITEAFISNKLDIATYGDQPAIVAAANGAGVKAVGSFTGGYDKLALVAQIDSDIKSPKDLKGKKVGITVGTVVQHMLYLYLDSAGLKPEDVSIVNLQPNDLITALAAKNIDAAVTVEPFTTVILAKKAGKQISDSTGLKYMAGPIVASNDFITKYPEIINRLLKAYDKAKKWEEQNKDKASEILAKELNIPKEVVLAGIISKDTDNVKITEDVSKAFEQTYQFLRSSNFIKKDYDIKSFYDVQFLKAAGLQ</sequence>
<dbReference type="GO" id="GO:0016020">
    <property type="term" value="C:membrane"/>
    <property type="evidence" value="ECO:0007669"/>
    <property type="project" value="InterPro"/>
</dbReference>
<dbReference type="CDD" id="cd01008">
    <property type="entry name" value="PBP2_NrtA_SsuA_CpmA_like"/>
    <property type="match status" value="1"/>
</dbReference>
<dbReference type="InterPro" id="IPR010067">
    <property type="entry name" value="ABC_SsuA_sub-bd"/>
</dbReference>
<keyword evidence="7" id="KW-1185">Reference proteome</keyword>
<feature type="domain" description="Solute-binding protein family 3/N-terminal" evidence="5">
    <location>
        <begin position="49"/>
        <end position="280"/>
    </location>
</feature>
<dbReference type="InterPro" id="IPR001638">
    <property type="entry name" value="Solute-binding_3/MltF_N"/>
</dbReference>
<comment type="similarity">
    <text evidence="2">Belongs to the bacterial solute-binding protein SsuA/TauA family.</text>
</comment>
<dbReference type="GO" id="GO:0042626">
    <property type="term" value="F:ATPase-coupled transmembrane transporter activity"/>
    <property type="evidence" value="ECO:0007669"/>
    <property type="project" value="InterPro"/>
</dbReference>
<dbReference type="RefSeq" id="WP_080065146.1">
    <property type="nucleotide sequence ID" value="NZ_MZGX01000018.1"/>
</dbReference>
<evidence type="ECO:0000256" key="3">
    <source>
        <dbReference type="ARBA" id="ARBA00022448"/>
    </source>
</evidence>
<evidence type="ECO:0000313" key="6">
    <source>
        <dbReference type="EMBL" id="OPX43344.1"/>
    </source>
</evidence>
<accession>A0A1V4SHR5</accession>
<keyword evidence="4" id="KW-0732">Signal</keyword>
<dbReference type="InterPro" id="IPR015168">
    <property type="entry name" value="SsuA/THI5"/>
</dbReference>